<keyword evidence="9" id="KW-0732">Signal</keyword>
<name>A0AAP0LUR1_9ROSI</name>
<keyword evidence="16" id="KW-0675">Receptor</keyword>
<dbReference type="Proteomes" id="UP001428341">
    <property type="component" value="Unassembled WGS sequence"/>
</dbReference>
<keyword evidence="7" id="KW-0808">Transferase</keyword>
<evidence type="ECO:0000256" key="14">
    <source>
        <dbReference type="ARBA" id="ARBA00022989"/>
    </source>
</evidence>
<keyword evidence="24" id="KW-1185">Reference proteome</keyword>
<dbReference type="EC" id="2.7.11.1" evidence="3"/>
<dbReference type="Pfam" id="PF00560">
    <property type="entry name" value="LRR_1"/>
    <property type="match status" value="4"/>
</dbReference>
<comment type="caution">
    <text evidence="23">The sequence shown here is derived from an EMBL/GenBank/DDBJ whole genome shotgun (WGS) entry which is preliminary data.</text>
</comment>
<keyword evidence="11 20" id="KW-0547">Nucleotide-binding</keyword>
<feature type="domain" description="Protein kinase" evidence="22">
    <location>
        <begin position="402"/>
        <end position="644"/>
    </location>
</feature>
<keyword evidence="13 20" id="KW-0067">ATP-binding</keyword>
<dbReference type="PANTHER" id="PTHR48053">
    <property type="entry name" value="LEUCINE RICH REPEAT FAMILY PROTEIN, EXPRESSED"/>
    <property type="match status" value="1"/>
</dbReference>
<dbReference type="PANTHER" id="PTHR48053:SF126">
    <property type="entry name" value="MDIS1-INTERACTING RECEPTOR LIKE KINASE 2-LIKE ISOFORM X1"/>
    <property type="match status" value="1"/>
</dbReference>
<dbReference type="AlphaFoldDB" id="A0AAP0LUR1"/>
<dbReference type="InterPro" id="IPR011009">
    <property type="entry name" value="Kinase-like_dom_sf"/>
</dbReference>
<keyword evidence="10" id="KW-0677">Repeat</keyword>
<evidence type="ECO:0000259" key="22">
    <source>
        <dbReference type="PROSITE" id="PS50011"/>
    </source>
</evidence>
<keyword evidence="15 21" id="KW-0472">Membrane</keyword>
<dbReference type="GO" id="GO:0005524">
    <property type="term" value="F:ATP binding"/>
    <property type="evidence" value="ECO:0007669"/>
    <property type="project" value="UniProtKB-UniRule"/>
</dbReference>
<dbReference type="GO" id="GO:0005886">
    <property type="term" value="C:plasma membrane"/>
    <property type="evidence" value="ECO:0007669"/>
    <property type="project" value="UniProtKB-SubCell"/>
</dbReference>
<keyword evidence="4" id="KW-0723">Serine/threonine-protein kinase</keyword>
<dbReference type="InterPro" id="IPR001611">
    <property type="entry name" value="Leu-rich_rpt"/>
</dbReference>
<evidence type="ECO:0000256" key="21">
    <source>
        <dbReference type="SAM" id="Phobius"/>
    </source>
</evidence>
<dbReference type="InterPro" id="IPR001245">
    <property type="entry name" value="Ser-Thr/Tyr_kinase_cat_dom"/>
</dbReference>
<dbReference type="FunFam" id="3.80.10.10:FF:000095">
    <property type="entry name" value="LRR receptor-like serine/threonine-protein kinase GSO1"/>
    <property type="match status" value="1"/>
</dbReference>
<feature type="transmembrane region" description="Helical" evidence="21">
    <location>
        <begin position="338"/>
        <end position="358"/>
    </location>
</feature>
<dbReference type="PRINTS" id="PR00019">
    <property type="entry name" value="LEURICHRPT"/>
</dbReference>
<accession>A0AAP0LUR1</accession>
<reference evidence="23 24" key="1">
    <citation type="submission" date="2024-05" db="EMBL/GenBank/DDBJ databases">
        <title>Haplotype-resolved chromosome-level genome assembly of Huyou (Citrus changshanensis).</title>
        <authorList>
            <person name="Miao C."/>
            <person name="Chen W."/>
            <person name="Wu Y."/>
            <person name="Wang L."/>
            <person name="Zhao S."/>
            <person name="Grierson D."/>
            <person name="Xu C."/>
            <person name="Chen K."/>
        </authorList>
    </citation>
    <scope>NUCLEOTIDE SEQUENCE [LARGE SCALE GENOMIC DNA]</scope>
    <source>
        <strain evidence="23">01-14</strain>
        <tissue evidence="23">Leaf</tissue>
    </source>
</reference>
<keyword evidence="6" id="KW-0433">Leucine-rich repeat</keyword>
<dbReference type="InterPro" id="IPR003591">
    <property type="entry name" value="Leu-rich_rpt_typical-subtyp"/>
</dbReference>
<dbReference type="GO" id="GO:0004674">
    <property type="term" value="F:protein serine/threonine kinase activity"/>
    <property type="evidence" value="ECO:0007669"/>
    <property type="project" value="UniProtKB-KW"/>
</dbReference>
<protein>
    <recommendedName>
        <fullName evidence="3">non-specific serine/threonine protein kinase</fullName>
        <ecNumber evidence="3">2.7.11.1</ecNumber>
    </recommendedName>
</protein>
<gene>
    <name evidence="23" type="ORF">WN944_018623</name>
</gene>
<keyword evidence="5" id="KW-0597">Phosphoprotein</keyword>
<keyword evidence="8 21" id="KW-0812">Transmembrane</keyword>
<dbReference type="InterPro" id="IPR000719">
    <property type="entry name" value="Prot_kinase_dom"/>
</dbReference>
<organism evidence="23 24">
    <name type="scientific">Citrus x changshan-huyou</name>
    <dbReference type="NCBI Taxonomy" id="2935761"/>
    <lineage>
        <taxon>Eukaryota</taxon>
        <taxon>Viridiplantae</taxon>
        <taxon>Streptophyta</taxon>
        <taxon>Embryophyta</taxon>
        <taxon>Tracheophyta</taxon>
        <taxon>Spermatophyta</taxon>
        <taxon>Magnoliopsida</taxon>
        <taxon>eudicotyledons</taxon>
        <taxon>Gunneridae</taxon>
        <taxon>Pentapetalae</taxon>
        <taxon>rosids</taxon>
        <taxon>malvids</taxon>
        <taxon>Sapindales</taxon>
        <taxon>Rutaceae</taxon>
        <taxon>Aurantioideae</taxon>
        <taxon>Citrus</taxon>
    </lineage>
</organism>
<evidence type="ECO:0000256" key="20">
    <source>
        <dbReference type="PROSITE-ProRule" id="PRU10141"/>
    </source>
</evidence>
<feature type="binding site" evidence="20">
    <location>
        <position position="430"/>
    </location>
    <ligand>
        <name>ATP</name>
        <dbReference type="ChEBI" id="CHEBI:30616"/>
    </ligand>
</feature>
<dbReference type="Gene3D" id="3.80.10.10">
    <property type="entry name" value="Ribonuclease Inhibitor"/>
    <property type="match status" value="2"/>
</dbReference>
<dbReference type="InterPro" id="IPR032675">
    <property type="entry name" value="LRR_dom_sf"/>
</dbReference>
<evidence type="ECO:0000256" key="8">
    <source>
        <dbReference type="ARBA" id="ARBA00022692"/>
    </source>
</evidence>
<evidence type="ECO:0000256" key="18">
    <source>
        <dbReference type="ARBA" id="ARBA00047899"/>
    </source>
</evidence>
<evidence type="ECO:0000313" key="24">
    <source>
        <dbReference type="Proteomes" id="UP001428341"/>
    </source>
</evidence>
<evidence type="ECO:0000256" key="5">
    <source>
        <dbReference type="ARBA" id="ARBA00022553"/>
    </source>
</evidence>
<dbReference type="SMART" id="SM00369">
    <property type="entry name" value="LRR_TYP"/>
    <property type="match status" value="7"/>
</dbReference>
<keyword evidence="17" id="KW-0325">Glycoprotein</keyword>
<evidence type="ECO:0000256" key="1">
    <source>
        <dbReference type="ARBA" id="ARBA00004236"/>
    </source>
</evidence>
<dbReference type="Pfam" id="PF13855">
    <property type="entry name" value="LRR_8"/>
    <property type="match status" value="3"/>
</dbReference>
<dbReference type="InterPro" id="IPR051716">
    <property type="entry name" value="Plant_RL_S/T_kinase"/>
</dbReference>
<evidence type="ECO:0000256" key="13">
    <source>
        <dbReference type="ARBA" id="ARBA00022840"/>
    </source>
</evidence>
<comment type="subcellular location">
    <subcellularLocation>
        <location evidence="1">Cell membrane</location>
    </subcellularLocation>
    <subcellularLocation>
        <location evidence="2">Membrane</location>
        <topology evidence="2">Single-pass type I membrane protein</topology>
    </subcellularLocation>
</comment>
<proteinExistence type="predicted"/>
<keyword evidence="12" id="KW-0418">Kinase</keyword>
<dbReference type="Gene3D" id="3.30.200.20">
    <property type="entry name" value="Phosphorylase Kinase, domain 1"/>
    <property type="match status" value="1"/>
</dbReference>
<evidence type="ECO:0000256" key="10">
    <source>
        <dbReference type="ARBA" id="ARBA00022737"/>
    </source>
</evidence>
<dbReference type="Gene3D" id="1.10.510.10">
    <property type="entry name" value="Transferase(Phosphotransferase) domain 1"/>
    <property type="match status" value="1"/>
</dbReference>
<dbReference type="FunFam" id="3.30.200.20:FF:000309">
    <property type="entry name" value="Leucine-rich repeat receptor protein kinase MSP1"/>
    <property type="match status" value="1"/>
</dbReference>
<sequence length="644" mass="70634">MHSNRINGSIPLEIGNLNFLQVLGLSDNKLEGPIPSTIASLVNLKSLSLEYNNLIGPIPSTLGHLNRLTDLDLSENKLVGPIPSSVGHLNFLQDLDLSNNKLEGPIPSTIASLVNLTYLSLQDNNLTGPIPSTLGHLDRLTYLDLSENKLVGPIPSSVGHLNFLQVLYLPNNKLEGPIPSTIASLVNLKSLSLEYNNLTGSIPSTLGHLNRLTILDLSDNKLDGPIPPELMNCSKLTTLILGNNLLSGSIPSQIGKLQKLCYLDLSGNSINGKIPYQLGAIPGIHTVDLSMNNLSGGIPVFVRKVPHLDVSGNKFGGEIPTTLANAPPPHHKTIATRLVAIILAMVAFLALIFGILIIRRRRDKEVEPTGTGEITNCADEFAIWNYDGRITFQDMIEATEDFDIKYCIGTGGYGSVYRARLPSGKVVALKKLHRSETEELASLESFRNEARLLSQIRHRNIVKLYGFCLHKTCMFLIYEYMEMGSLFCVLRTDEEAVGLDWTKRVNIVKELAYTMVVTEKCDVYSFGVVALEVLVGRHPEALLSSSSSSLDKNIKLIDLLDPRLPPPGDQMIRQDIILVSTVVFSCLRSQPKYALNFKHWGGGRAMAAPILAYLGEESSLDMMTLVALDGLLIMLIDLKPYKFT</sequence>
<keyword evidence="14 21" id="KW-1133">Transmembrane helix</keyword>
<dbReference type="Pfam" id="PF07714">
    <property type="entry name" value="PK_Tyr_Ser-Thr"/>
    <property type="match status" value="1"/>
</dbReference>
<evidence type="ECO:0000256" key="2">
    <source>
        <dbReference type="ARBA" id="ARBA00004479"/>
    </source>
</evidence>
<evidence type="ECO:0000256" key="7">
    <source>
        <dbReference type="ARBA" id="ARBA00022679"/>
    </source>
</evidence>
<dbReference type="PROSITE" id="PS00107">
    <property type="entry name" value="PROTEIN_KINASE_ATP"/>
    <property type="match status" value="1"/>
</dbReference>
<evidence type="ECO:0000256" key="12">
    <source>
        <dbReference type="ARBA" id="ARBA00022777"/>
    </source>
</evidence>
<comment type="catalytic activity">
    <reaction evidence="19">
        <text>L-seryl-[protein] + ATP = O-phospho-L-seryl-[protein] + ADP + H(+)</text>
        <dbReference type="Rhea" id="RHEA:17989"/>
        <dbReference type="Rhea" id="RHEA-COMP:9863"/>
        <dbReference type="Rhea" id="RHEA-COMP:11604"/>
        <dbReference type="ChEBI" id="CHEBI:15378"/>
        <dbReference type="ChEBI" id="CHEBI:29999"/>
        <dbReference type="ChEBI" id="CHEBI:30616"/>
        <dbReference type="ChEBI" id="CHEBI:83421"/>
        <dbReference type="ChEBI" id="CHEBI:456216"/>
        <dbReference type="EC" id="2.7.11.1"/>
    </reaction>
</comment>
<evidence type="ECO:0000256" key="4">
    <source>
        <dbReference type="ARBA" id="ARBA00022527"/>
    </source>
</evidence>
<evidence type="ECO:0000256" key="16">
    <source>
        <dbReference type="ARBA" id="ARBA00023170"/>
    </source>
</evidence>
<evidence type="ECO:0000256" key="9">
    <source>
        <dbReference type="ARBA" id="ARBA00022729"/>
    </source>
</evidence>
<evidence type="ECO:0000256" key="11">
    <source>
        <dbReference type="ARBA" id="ARBA00022741"/>
    </source>
</evidence>
<evidence type="ECO:0000313" key="23">
    <source>
        <dbReference type="EMBL" id="KAK9187231.1"/>
    </source>
</evidence>
<evidence type="ECO:0000256" key="17">
    <source>
        <dbReference type="ARBA" id="ARBA00023180"/>
    </source>
</evidence>
<dbReference type="SUPFAM" id="SSF56112">
    <property type="entry name" value="Protein kinase-like (PK-like)"/>
    <property type="match status" value="1"/>
</dbReference>
<comment type="catalytic activity">
    <reaction evidence="18">
        <text>L-threonyl-[protein] + ATP = O-phospho-L-threonyl-[protein] + ADP + H(+)</text>
        <dbReference type="Rhea" id="RHEA:46608"/>
        <dbReference type="Rhea" id="RHEA-COMP:11060"/>
        <dbReference type="Rhea" id="RHEA-COMP:11605"/>
        <dbReference type="ChEBI" id="CHEBI:15378"/>
        <dbReference type="ChEBI" id="CHEBI:30013"/>
        <dbReference type="ChEBI" id="CHEBI:30616"/>
        <dbReference type="ChEBI" id="CHEBI:61977"/>
        <dbReference type="ChEBI" id="CHEBI:456216"/>
        <dbReference type="EC" id="2.7.11.1"/>
    </reaction>
</comment>
<dbReference type="PROSITE" id="PS50011">
    <property type="entry name" value="PROTEIN_KINASE_DOM"/>
    <property type="match status" value="1"/>
</dbReference>
<evidence type="ECO:0000256" key="6">
    <source>
        <dbReference type="ARBA" id="ARBA00022614"/>
    </source>
</evidence>
<dbReference type="SUPFAM" id="SSF52047">
    <property type="entry name" value="RNI-like"/>
    <property type="match status" value="1"/>
</dbReference>
<dbReference type="FunFam" id="3.80.10.10:FF:000383">
    <property type="entry name" value="Leucine-rich repeat receptor protein kinase EMS1"/>
    <property type="match status" value="1"/>
</dbReference>
<dbReference type="InterPro" id="IPR017441">
    <property type="entry name" value="Protein_kinase_ATP_BS"/>
</dbReference>
<dbReference type="EMBL" id="JBCGBO010000007">
    <property type="protein sequence ID" value="KAK9187231.1"/>
    <property type="molecule type" value="Genomic_DNA"/>
</dbReference>
<evidence type="ECO:0000256" key="15">
    <source>
        <dbReference type="ARBA" id="ARBA00023136"/>
    </source>
</evidence>
<evidence type="ECO:0000256" key="3">
    <source>
        <dbReference type="ARBA" id="ARBA00012513"/>
    </source>
</evidence>
<evidence type="ECO:0000256" key="19">
    <source>
        <dbReference type="ARBA" id="ARBA00048679"/>
    </source>
</evidence>